<evidence type="ECO:0000313" key="4">
    <source>
        <dbReference type="Proteomes" id="UP000823405"/>
    </source>
</evidence>
<keyword evidence="1" id="KW-0396">Initiation factor</keyword>
<feature type="compositionally biased region" description="Polar residues" evidence="2">
    <location>
        <begin position="259"/>
        <end position="268"/>
    </location>
</feature>
<accession>A0A9P6UH04</accession>
<feature type="compositionally biased region" description="Low complexity" evidence="2">
    <location>
        <begin position="41"/>
        <end position="52"/>
    </location>
</feature>
<dbReference type="InterPro" id="IPR001040">
    <property type="entry name" value="TIF_eIF_4E"/>
</dbReference>
<evidence type="ECO:0000256" key="2">
    <source>
        <dbReference type="SAM" id="MobiDB-lite"/>
    </source>
</evidence>
<feature type="compositionally biased region" description="Polar residues" evidence="2">
    <location>
        <begin position="237"/>
        <end position="251"/>
    </location>
</feature>
<dbReference type="PANTHER" id="PTHR11960">
    <property type="entry name" value="EUKARYOTIC TRANSLATION INITIATION FACTOR 4E RELATED"/>
    <property type="match status" value="1"/>
</dbReference>
<dbReference type="GO" id="GO:0000340">
    <property type="term" value="F:RNA 7-methylguanosine cap binding"/>
    <property type="evidence" value="ECO:0007669"/>
    <property type="project" value="TreeGrafter"/>
</dbReference>
<keyword evidence="1" id="KW-0648">Protein biosynthesis</keyword>
<comment type="similarity">
    <text evidence="1">Belongs to the eukaryotic initiation factor 4E family.</text>
</comment>
<feature type="region of interest" description="Disordered" evidence="2">
    <location>
        <begin position="198"/>
        <end position="219"/>
    </location>
</feature>
<dbReference type="SUPFAM" id="SSF55418">
    <property type="entry name" value="eIF4e-like"/>
    <property type="match status" value="1"/>
</dbReference>
<reference evidence="3" key="1">
    <citation type="journal article" date="2020" name="Fungal Divers.">
        <title>Resolving the Mortierellaceae phylogeny through synthesis of multi-gene phylogenetics and phylogenomics.</title>
        <authorList>
            <person name="Vandepol N."/>
            <person name="Liber J."/>
            <person name="Desiro A."/>
            <person name="Na H."/>
            <person name="Kennedy M."/>
            <person name="Barry K."/>
            <person name="Grigoriev I.V."/>
            <person name="Miller A.N."/>
            <person name="O'Donnell K."/>
            <person name="Stajich J.E."/>
            <person name="Bonito G."/>
        </authorList>
    </citation>
    <scope>NUCLEOTIDE SEQUENCE</scope>
    <source>
        <strain evidence="3">NVP60</strain>
    </source>
</reference>
<gene>
    <name evidence="3" type="ORF">BGZ97_004538</name>
</gene>
<feature type="compositionally biased region" description="Gly residues" evidence="2">
    <location>
        <begin position="30"/>
        <end position="40"/>
    </location>
</feature>
<feature type="region of interest" description="Disordered" evidence="2">
    <location>
        <begin position="87"/>
        <end position="113"/>
    </location>
</feature>
<dbReference type="PANTHER" id="PTHR11960:SF73">
    <property type="entry name" value="TRANSLATION INITIATION FACTOR 4E, PUTATIVE-RELATED"/>
    <property type="match status" value="1"/>
</dbReference>
<dbReference type="GO" id="GO:0003743">
    <property type="term" value="F:translation initiation factor activity"/>
    <property type="evidence" value="ECO:0007669"/>
    <property type="project" value="UniProtKB-KW"/>
</dbReference>
<comment type="caution">
    <text evidence="3">The sequence shown here is derived from an EMBL/GenBank/DDBJ whole genome shotgun (WGS) entry which is preliminary data.</text>
</comment>
<dbReference type="Pfam" id="PF01652">
    <property type="entry name" value="IF4E"/>
    <property type="match status" value="1"/>
</dbReference>
<dbReference type="OrthoDB" id="590761at2759"/>
<name>A0A9P6UH04_9FUNG</name>
<feature type="compositionally biased region" description="Polar residues" evidence="2">
    <location>
        <begin position="496"/>
        <end position="515"/>
    </location>
</feature>
<dbReference type="GO" id="GO:0016281">
    <property type="term" value="C:eukaryotic translation initiation factor 4F complex"/>
    <property type="evidence" value="ECO:0007669"/>
    <property type="project" value="TreeGrafter"/>
</dbReference>
<dbReference type="EMBL" id="JAAAIN010002144">
    <property type="protein sequence ID" value="KAG0296407.1"/>
    <property type="molecule type" value="Genomic_DNA"/>
</dbReference>
<dbReference type="InterPro" id="IPR023398">
    <property type="entry name" value="TIF_eIF4e-like"/>
</dbReference>
<keyword evidence="1" id="KW-0694">RNA-binding</keyword>
<evidence type="ECO:0000313" key="3">
    <source>
        <dbReference type="EMBL" id="KAG0296407.1"/>
    </source>
</evidence>
<protein>
    <recommendedName>
        <fullName evidence="5">IF4E-domain-containing protein</fullName>
    </recommendedName>
</protein>
<dbReference type="Gene3D" id="3.30.760.10">
    <property type="entry name" value="RNA Cap, Translation Initiation Factor Eif4e"/>
    <property type="match status" value="1"/>
</dbReference>
<proteinExistence type="inferred from homology"/>
<dbReference type="AlphaFoldDB" id="A0A9P6UH04"/>
<evidence type="ECO:0008006" key="5">
    <source>
        <dbReference type="Google" id="ProtNLM"/>
    </source>
</evidence>
<evidence type="ECO:0000256" key="1">
    <source>
        <dbReference type="RuleBase" id="RU004374"/>
    </source>
</evidence>
<feature type="compositionally biased region" description="Polar residues" evidence="2">
    <location>
        <begin position="210"/>
        <end position="219"/>
    </location>
</feature>
<dbReference type="Proteomes" id="UP000823405">
    <property type="component" value="Unassembled WGS sequence"/>
</dbReference>
<organism evidence="3 4">
    <name type="scientific">Linnemannia gamsii</name>
    <dbReference type="NCBI Taxonomy" id="64522"/>
    <lineage>
        <taxon>Eukaryota</taxon>
        <taxon>Fungi</taxon>
        <taxon>Fungi incertae sedis</taxon>
        <taxon>Mucoromycota</taxon>
        <taxon>Mortierellomycotina</taxon>
        <taxon>Mortierellomycetes</taxon>
        <taxon>Mortierellales</taxon>
        <taxon>Mortierellaceae</taxon>
        <taxon>Linnemannia</taxon>
    </lineage>
</organism>
<feature type="region of interest" description="Disordered" evidence="2">
    <location>
        <begin position="237"/>
        <end position="274"/>
    </location>
</feature>
<feature type="region of interest" description="Disordered" evidence="2">
    <location>
        <begin position="1"/>
        <end position="57"/>
    </location>
</feature>
<feature type="compositionally biased region" description="Low complexity" evidence="2">
    <location>
        <begin position="1"/>
        <end position="29"/>
    </location>
</feature>
<keyword evidence="4" id="KW-1185">Reference proteome</keyword>
<sequence>MTVTSTSLSATSSGLGNNTASGTQSTSGTTSGGNGVGNNSGSGQVSSSSSTSVPKQPLNMEALAAKFADSKETKEKFAALQLSPALVPAGTPDKERRNPMNAFAPPSSTSGNPHVAHIKVQRTASLTHSGQSNLVPKGKYLSPHCSVVGGGPSSKLQPGLHAQSTDMRRTASHNNAFSSGLGVPVSVGASTGHITGATNNGIPHLDGSNGPVQISTSNGGLSSPVLAPFSLGQMARSTSLRRSSLNQQESGSSHHQDHASPSQTSALSPSMPDKHPLQHPWTLYYDTTAGYNRQGSSLHIYENGLRDMGTFTTVELFARYFNWIEKPHKIENSANYHLFKDGIKPMWEDPANASGGRWIVTLLTKNPELLDRCWMELAYALVGEQLDLGDDICGAVLSRRTKADRLAVWVRDKDNVDAINGIGKRLIKLLDLAKEKISLEFQITTDAKSSSLLKRYITLDTIKNELARETELSSTLTPIGNEATPGLMIDSVSVTPTSATEVSPATPGPNQGSSTQEKESGEELLTAAGASGLLISVDGKGVFAT</sequence>
<feature type="region of interest" description="Disordered" evidence="2">
    <location>
        <begin position="496"/>
        <end position="522"/>
    </location>
</feature>